<gene>
    <name evidence="3" type="ORF">PADG_01771</name>
</gene>
<evidence type="ECO:0000256" key="1">
    <source>
        <dbReference type="ARBA" id="ARBA00022857"/>
    </source>
</evidence>
<dbReference type="HOGENOM" id="CLU_1595059_0_0_1"/>
<proteinExistence type="predicted"/>
<reference evidence="3 4" key="1">
    <citation type="journal article" date="2011" name="PLoS Genet.">
        <title>Comparative genomic analysis of human fungal pathogens causing paracoccidioidomycosis.</title>
        <authorList>
            <person name="Desjardins C.A."/>
            <person name="Champion M.D."/>
            <person name="Holder J.W."/>
            <person name="Muszewska A."/>
            <person name="Goldberg J."/>
            <person name="Bailao A.M."/>
            <person name="Brigido M.M."/>
            <person name="Ferreira M.E."/>
            <person name="Garcia A.M."/>
            <person name="Grynberg M."/>
            <person name="Gujja S."/>
            <person name="Heiman D.I."/>
            <person name="Henn M.R."/>
            <person name="Kodira C.D."/>
            <person name="Leon-Narvaez H."/>
            <person name="Longo L.V."/>
            <person name="Ma L.J."/>
            <person name="Malavazi I."/>
            <person name="Matsuo A.L."/>
            <person name="Morais F.V."/>
            <person name="Pereira M."/>
            <person name="Rodriguez-Brito S."/>
            <person name="Sakthikumar S."/>
            <person name="Salem-Izacc S.M."/>
            <person name="Sykes S.M."/>
            <person name="Teixeira M.M."/>
            <person name="Vallejo M.C."/>
            <person name="Walter M.E."/>
            <person name="Yandava C."/>
            <person name="Young S."/>
            <person name="Zeng Q."/>
            <person name="Zucker J."/>
            <person name="Felipe M.S."/>
            <person name="Goldman G.H."/>
            <person name="Haas B.J."/>
            <person name="McEwen J.G."/>
            <person name="Nino-Vega G."/>
            <person name="Puccia R."/>
            <person name="San-Blas G."/>
            <person name="Soares C.M."/>
            <person name="Birren B.W."/>
            <person name="Cuomo C.A."/>
        </authorList>
    </citation>
    <scope>NUCLEOTIDE SEQUENCE [LARGE SCALE GENOMIC DNA]</scope>
    <source>
        <strain evidence="3 4">Pb18</strain>
    </source>
</reference>
<keyword evidence="1" id="KW-0521">NADP</keyword>
<dbReference type="Gene3D" id="3.20.20.100">
    <property type="entry name" value="NADP-dependent oxidoreductase domain"/>
    <property type="match status" value="1"/>
</dbReference>
<dbReference type="PRINTS" id="PR00069">
    <property type="entry name" value="ALDKETRDTASE"/>
</dbReference>
<dbReference type="PANTHER" id="PTHR43827">
    <property type="entry name" value="2,5-DIKETO-D-GLUCONIC ACID REDUCTASE"/>
    <property type="match status" value="1"/>
</dbReference>
<protein>
    <submittedName>
        <fullName evidence="3">Uncharacterized protein</fullName>
    </submittedName>
</protein>
<dbReference type="RefSeq" id="XP_010757065.1">
    <property type="nucleotide sequence ID" value="XM_010758763.1"/>
</dbReference>
<dbReference type="PANTHER" id="PTHR43827:SF3">
    <property type="entry name" value="NADP-DEPENDENT OXIDOREDUCTASE DOMAIN-CONTAINING PROTEIN"/>
    <property type="match status" value="1"/>
</dbReference>
<dbReference type="InterPro" id="IPR020471">
    <property type="entry name" value="AKR"/>
</dbReference>
<dbReference type="EMBL" id="KN275958">
    <property type="protein sequence ID" value="EEH45621.2"/>
    <property type="molecule type" value="Genomic_DNA"/>
</dbReference>
<dbReference type="GO" id="GO:0016616">
    <property type="term" value="F:oxidoreductase activity, acting on the CH-OH group of donors, NAD or NADP as acceptor"/>
    <property type="evidence" value="ECO:0007669"/>
    <property type="project" value="UniProtKB-ARBA"/>
</dbReference>
<dbReference type="OMA" id="DWTIQEI"/>
<accession>C1G4A5</accession>
<dbReference type="AlphaFoldDB" id="C1G4A5"/>
<dbReference type="InterPro" id="IPR036812">
    <property type="entry name" value="NAD(P)_OxRdtase_dom_sf"/>
</dbReference>
<keyword evidence="2" id="KW-0560">Oxidoreductase</keyword>
<sequence length="167" mass="18124">MKGAPGAQSCHQSPLLPGRIVALISGAIKGPFRGTQRPSEDAEIIEQILSFAEIHPHINQVENHLFLPSTELINYCFKHTVLPEAYSPLGSENQVPTTGEKVATDPTLHAIAKEAGYTLAQEMKLTDEQFEAVNKVAEGETCAVCFVNKKDTFGYDVWPEESEGASG</sequence>
<dbReference type="OrthoDB" id="416253at2759"/>
<dbReference type="GeneID" id="22581370"/>
<evidence type="ECO:0000313" key="4">
    <source>
        <dbReference type="Proteomes" id="UP000001628"/>
    </source>
</evidence>
<dbReference type="SUPFAM" id="SSF51430">
    <property type="entry name" value="NAD(P)-linked oxidoreductase"/>
    <property type="match status" value="1"/>
</dbReference>
<keyword evidence="4" id="KW-1185">Reference proteome</keyword>
<dbReference type="InParanoid" id="C1G4A5"/>
<organism evidence="3 4">
    <name type="scientific">Paracoccidioides brasiliensis (strain Pb18)</name>
    <dbReference type="NCBI Taxonomy" id="502780"/>
    <lineage>
        <taxon>Eukaryota</taxon>
        <taxon>Fungi</taxon>
        <taxon>Dikarya</taxon>
        <taxon>Ascomycota</taxon>
        <taxon>Pezizomycotina</taxon>
        <taxon>Eurotiomycetes</taxon>
        <taxon>Eurotiomycetidae</taxon>
        <taxon>Onygenales</taxon>
        <taxon>Ajellomycetaceae</taxon>
        <taxon>Paracoccidioides</taxon>
    </lineage>
</organism>
<evidence type="ECO:0000313" key="3">
    <source>
        <dbReference type="EMBL" id="EEH45621.2"/>
    </source>
</evidence>
<dbReference type="VEuPathDB" id="FungiDB:PADG_01771"/>
<dbReference type="eggNOG" id="KOG1577">
    <property type="taxonomic scope" value="Eukaryota"/>
</dbReference>
<dbReference type="KEGG" id="pbn:PADG_01771"/>
<evidence type="ECO:0000256" key="2">
    <source>
        <dbReference type="ARBA" id="ARBA00023002"/>
    </source>
</evidence>
<dbReference type="Proteomes" id="UP000001628">
    <property type="component" value="Unassembled WGS sequence"/>
</dbReference>
<name>C1G4A5_PARBD</name>